<proteinExistence type="predicted"/>
<name>A0A6B0UJX6_IXORI</name>
<protein>
    <submittedName>
        <fullName evidence="1">Uncharacterized protein</fullName>
    </submittedName>
</protein>
<dbReference type="EMBL" id="GIFC01007877">
    <property type="protein sequence ID" value="MXU89960.1"/>
    <property type="molecule type" value="Transcribed_RNA"/>
</dbReference>
<organism evidence="1">
    <name type="scientific">Ixodes ricinus</name>
    <name type="common">Common tick</name>
    <name type="synonym">Acarus ricinus</name>
    <dbReference type="NCBI Taxonomy" id="34613"/>
    <lineage>
        <taxon>Eukaryota</taxon>
        <taxon>Metazoa</taxon>
        <taxon>Ecdysozoa</taxon>
        <taxon>Arthropoda</taxon>
        <taxon>Chelicerata</taxon>
        <taxon>Arachnida</taxon>
        <taxon>Acari</taxon>
        <taxon>Parasitiformes</taxon>
        <taxon>Ixodida</taxon>
        <taxon>Ixodoidea</taxon>
        <taxon>Ixodidae</taxon>
        <taxon>Ixodinae</taxon>
        <taxon>Ixodes</taxon>
    </lineage>
</organism>
<reference evidence="1" key="1">
    <citation type="submission" date="2019-12" db="EMBL/GenBank/DDBJ databases">
        <title>An insight into the sialome of adult female Ixodes ricinus ticks feeding for 6 days.</title>
        <authorList>
            <person name="Perner J."/>
            <person name="Ribeiro J.M.C."/>
        </authorList>
    </citation>
    <scope>NUCLEOTIDE SEQUENCE</scope>
    <source>
        <strain evidence="1">Semi-engorged</strain>
        <tissue evidence="1">Salivary glands</tissue>
    </source>
</reference>
<sequence>MTGLELRETPTNSLHLSKANAGKEATLFPAFAPPKWRKVGGVIPELLTFYQLYTFPQWRSHLECRHFRYALKPRFDLSQPWKVFAKECVIFTHFTHHGRKQDRRTIIAYGL</sequence>
<accession>A0A6B0UJX6</accession>
<dbReference type="AlphaFoldDB" id="A0A6B0UJX6"/>
<evidence type="ECO:0000313" key="1">
    <source>
        <dbReference type="EMBL" id="MXU89960.1"/>
    </source>
</evidence>